<feature type="binding site" evidence="9">
    <location>
        <position position="58"/>
    </location>
    <ligand>
        <name>substrate</name>
    </ligand>
</feature>
<keyword evidence="3 12" id="KW-0136">Cellulose degradation</keyword>
<dbReference type="AlphaFoldDB" id="A0A0M9UCZ4"/>
<feature type="binding site" evidence="9">
    <location>
        <position position="362"/>
    </location>
    <ligand>
        <name>substrate</name>
    </ligand>
</feature>
<comment type="caution">
    <text evidence="13">The sequence shown here is derived from an EMBL/GenBank/DDBJ whole genome shotgun (WGS) entry which is preliminary data.</text>
</comment>
<dbReference type="SMR" id="A0A0M9UCZ4"/>
<evidence type="ECO:0000256" key="5">
    <source>
        <dbReference type="ARBA" id="ARBA00023277"/>
    </source>
</evidence>
<dbReference type="Pfam" id="PF01341">
    <property type="entry name" value="Glyco_hydro_6"/>
    <property type="match status" value="1"/>
</dbReference>
<feature type="binding site" evidence="9">
    <location>
        <position position="56"/>
    </location>
    <ligand>
        <name>substrate</name>
    </ligand>
</feature>
<dbReference type="PANTHER" id="PTHR34876">
    <property type="match status" value="1"/>
</dbReference>
<comment type="similarity">
    <text evidence="12">Belongs to the glycosyl hydrolase family 6.</text>
</comment>
<dbReference type="Gene3D" id="3.20.20.40">
    <property type="entry name" value="1, 4-beta cellobiohydrolase"/>
    <property type="match status" value="1"/>
</dbReference>
<dbReference type="EMBL" id="BBZA01000152">
    <property type="protein sequence ID" value="GAP63488.1"/>
    <property type="molecule type" value="Genomic_DNA"/>
</dbReference>
<evidence type="ECO:0000313" key="13">
    <source>
        <dbReference type="EMBL" id="GAP63488.1"/>
    </source>
</evidence>
<feature type="binding site" evidence="9">
    <location>
        <position position="366"/>
    </location>
    <ligand>
        <name>substrate</name>
    </ligand>
</feature>
<evidence type="ECO:0000256" key="6">
    <source>
        <dbReference type="ARBA" id="ARBA00023295"/>
    </source>
</evidence>
<keyword evidence="1" id="KW-0732">Signal</keyword>
<evidence type="ECO:0000256" key="2">
    <source>
        <dbReference type="ARBA" id="ARBA00022801"/>
    </source>
</evidence>
<dbReference type="GO" id="GO:0004553">
    <property type="term" value="F:hydrolase activity, hydrolyzing O-glycosyl compounds"/>
    <property type="evidence" value="ECO:0007669"/>
    <property type="project" value="InterPro"/>
</dbReference>
<keyword evidence="5 12" id="KW-0119">Carbohydrate metabolism</keyword>
<evidence type="ECO:0000256" key="10">
    <source>
        <dbReference type="PROSITE-ProRule" id="PRU10056"/>
    </source>
</evidence>
<evidence type="ECO:0000256" key="3">
    <source>
        <dbReference type="ARBA" id="ARBA00023001"/>
    </source>
</evidence>
<dbReference type="PROSITE" id="PS00655">
    <property type="entry name" value="GLYCOSYL_HYDROL_F6_1"/>
    <property type="match status" value="1"/>
</dbReference>
<keyword evidence="7 12" id="KW-0624">Polysaccharide degradation</keyword>
<evidence type="ECO:0000256" key="11">
    <source>
        <dbReference type="PROSITE-ProRule" id="PRU10057"/>
    </source>
</evidence>
<reference evidence="13 14" key="1">
    <citation type="journal article" date="2015" name="Genome Announc.">
        <title>Draft Genome Sequence of a Heterotrophic Facultative Anaerobic Thermophilic Bacterium, Ardenticatena maritima Strain 110ST.</title>
        <authorList>
            <person name="Kawaichi S."/>
            <person name="Yoshida T."/>
            <person name="Sako Y."/>
            <person name="Nakamura R."/>
        </authorList>
    </citation>
    <scope>NUCLEOTIDE SEQUENCE [LARGE SCALE GENOMIC DNA]</scope>
    <source>
        <strain evidence="13 14">110S</strain>
    </source>
</reference>
<evidence type="ECO:0000256" key="12">
    <source>
        <dbReference type="RuleBase" id="RU361186"/>
    </source>
</evidence>
<feature type="binding site" evidence="9">
    <location>
        <position position="192"/>
    </location>
    <ligand>
        <name>substrate</name>
    </ligand>
</feature>
<evidence type="ECO:0000256" key="1">
    <source>
        <dbReference type="ARBA" id="ARBA00022729"/>
    </source>
</evidence>
<feature type="binding site" evidence="9">
    <location>
        <position position="232"/>
    </location>
    <ligand>
        <name>substrate</name>
    </ligand>
</feature>
<feature type="binding site" evidence="9">
    <location>
        <position position="195"/>
    </location>
    <ligand>
        <name>substrate</name>
    </ligand>
</feature>
<dbReference type="SUPFAM" id="SSF51989">
    <property type="entry name" value="Glycosyl hydrolases family 6, cellulases"/>
    <property type="match status" value="1"/>
</dbReference>
<dbReference type="GO" id="GO:0030245">
    <property type="term" value="P:cellulose catabolic process"/>
    <property type="evidence" value="ECO:0007669"/>
    <property type="project" value="UniProtKB-KW"/>
</dbReference>
<keyword evidence="4" id="KW-1015">Disulfide bond</keyword>
<dbReference type="Proteomes" id="UP000037784">
    <property type="component" value="Unassembled WGS sequence"/>
</dbReference>
<evidence type="ECO:0000313" key="14">
    <source>
        <dbReference type="Proteomes" id="UP000037784"/>
    </source>
</evidence>
<feature type="active site" description="Proton acceptor" evidence="8">
    <location>
        <position position="368"/>
    </location>
</feature>
<evidence type="ECO:0000256" key="4">
    <source>
        <dbReference type="ARBA" id="ARBA00023157"/>
    </source>
</evidence>
<keyword evidence="6 12" id="KW-0326">Glycosidase</keyword>
<dbReference type="EC" id="3.2.1.-" evidence="12"/>
<gene>
    <name evidence="13" type="ORF">ARMA_1911</name>
</gene>
<dbReference type="PROSITE" id="PS00656">
    <property type="entry name" value="GLYCOSYL_HYDROL_F6_2"/>
    <property type="match status" value="1"/>
</dbReference>
<keyword evidence="14" id="KW-1185">Reference proteome</keyword>
<feature type="active site" description="Proton donor" evidence="8 11">
    <location>
        <position position="144"/>
    </location>
</feature>
<dbReference type="PRINTS" id="PR00733">
    <property type="entry name" value="GLHYDRLASE6"/>
</dbReference>
<organism evidence="13 14">
    <name type="scientific">Ardenticatena maritima</name>
    <dbReference type="NCBI Taxonomy" id="872965"/>
    <lineage>
        <taxon>Bacteria</taxon>
        <taxon>Bacillati</taxon>
        <taxon>Chloroflexota</taxon>
        <taxon>Ardenticatenia</taxon>
        <taxon>Ardenticatenales</taxon>
        <taxon>Ardenticatenaceae</taxon>
        <taxon>Ardenticatena</taxon>
    </lineage>
</organism>
<dbReference type="InParanoid" id="A0A0M9UCZ4"/>
<evidence type="ECO:0000256" key="9">
    <source>
        <dbReference type="PIRSR" id="PIRSR001100-2"/>
    </source>
</evidence>
<evidence type="ECO:0000256" key="7">
    <source>
        <dbReference type="ARBA" id="ARBA00023326"/>
    </source>
</evidence>
<dbReference type="PIRSF" id="PIRSF001100">
    <property type="entry name" value="Beta_cellobiohydrolase"/>
    <property type="match status" value="1"/>
</dbReference>
<sequence>MPPTPIPGTHLDNPFVGATWYVNPDWAANVLNQAQQTGGVLGQKMAKVAQYSTAVWLDRIGAITEGRGLQGHLDEALAQGANLITIVIYDLPNRDCAADASNGELLIAENGLQRYKTDYIDVIYNILAQPQYRDLRIVAIIEPDSLPNLVTNLSVPACAEADATGAYVQGIQYAIDTLHQLPNVYIYLDIAHSGWLGWSDNFQKAVTLYTQVVQGTADGFNSIDGFVTNVSNYTPLEEPYLPDSSLTIGGQPVRSAKFYEWNPYFDELDFAQALRQAFIQQGLPSSIGMLIDTSRNGWGGSSYGRSRPTAPSTNTTNVDVYVDESRVDRRYHRGNWCNQASGIGERPQASPVPGIDAYVWIKPPGESDGVSEPGIVDPVDPNKKFDRMCDPNGQNLYNSAYPTGALPNAPHAGRWFPEHFEILVQNAYPPIQP</sequence>
<feature type="active site" evidence="10">
    <location>
        <position position="95"/>
    </location>
</feature>
<feature type="binding site" evidence="9">
    <location>
        <position position="336"/>
    </location>
    <ligand>
        <name>substrate</name>
    </ligand>
</feature>
<protein>
    <recommendedName>
        <fullName evidence="12">Glucanase</fullName>
        <ecNumber evidence="12">3.2.1.-</ecNumber>
    </recommendedName>
</protein>
<accession>A0A0M9UCZ4</accession>
<reference evidence="14" key="2">
    <citation type="submission" date="2015-08" db="EMBL/GenBank/DDBJ databases">
        <title>Draft Genome Sequence of a Heterotrophic Facultative Anaerobic Bacterium Ardenticatena maritima Strain 110S.</title>
        <authorList>
            <person name="Kawaichi S."/>
            <person name="Yoshida T."/>
            <person name="Sako Y."/>
            <person name="Nakamura R."/>
        </authorList>
    </citation>
    <scope>NUCLEOTIDE SEQUENCE [LARGE SCALE GENOMIC DNA]</scope>
    <source>
        <strain evidence="14">110S</strain>
    </source>
</reference>
<dbReference type="InterPro" id="IPR016288">
    <property type="entry name" value="Beta_cellobiohydrolase"/>
</dbReference>
<dbReference type="InterPro" id="IPR001524">
    <property type="entry name" value="Glyco_hydro_6_CS"/>
</dbReference>
<dbReference type="InterPro" id="IPR036434">
    <property type="entry name" value="Beta_cellobiohydrolase_sf"/>
</dbReference>
<proteinExistence type="inferred from homology"/>
<dbReference type="PANTHER" id="PTHR34876:SF4">
    <property type="entry name" value="1,4-BETA-D-GLUCAN CELLOBIOHYDROLASE C-RELATED"/>
    <property type="match status" value="1"/>
</dbReference>
<evidence type="ECO:0000256" key="8">
    <source>
        <dbReference type="PIRSR" id="PIRSR001100-1"/>
    </source>
</evidence>
<keyword evidence="2 12" id="KW-0378">Hydrolase</keyword>
<name>A0A0M9UCZ4_9CHLR</name>